<feature type="transmembrane region" description="Helical" evidence="1">
    <location>
        <begin position="28"/>
        <end position="47"/>
    </location>
</feature>
<evidence type="ECO:0000256" key="1">
    <source>
        <dbReference type="SAM" id="Phobius"/>
    </source>
</evidence>
<keyword evidence="1" id="KW-0812">Transmembrane</keyword>
<dbReference type="InterPro" id="IPR011499">
    <property type="entry name" value="Lipid_A_biosynth_N"/>
</dbReference>
<reference evidence="3" key="1">
    <citation type="submission" date="2016-10" db="EMBL/GenBank/DDBJ databases">
        <title>Sequence of Gallionella enrichment culture.</title>
        <authorList>
            <person name="Poehlein A."/>
            <person name="Muehling M."/>
            <person name="Daniel R."/>
        </authorList>
    </citation>
    <scope>NUCLEOTIDE SEQUENCE</scope>
</reference>
<evidence type="ECO:0000259" key="2">
    <source>
        <dbReference type="SMART" id="SM01259"/>
    </source>
</evidence>
<proteinExistence type="predicted"/>
<dbReference type="GO" id="GO:0009245">
    <property type="term" value="P:lipid A biosynthetic process"/>
    <property type="evidence" value="ECO:0007669"/>
    <property type="project" value="InterPro"/>
</dbReference>
<dbReference type="Pfam" id="PF07578">
    <property type="entry name" value="LAB_N"/>
    <property type="match status" value="1"/>
</dbReference>
<feature type="domain" description="Lipid A biosynthesis N-terminal" evidence="2">
    <location>
        <begin position="33"/>
        <end position="104"/>
    </location>
</feature>
<keyword evidence="1" id="KW-1133">Transmembrane helix</keyword>
<dbReference type="EMBL" id="MLJW01000651">
    <property type="protein sequence ID" value="OIQ84026.1"/>
    <property type="molecule type" value="Genomic_DNA"/>
</dbReference>
<gene>
    <name evidence="3" type="ORF">GALL_341570</name>
</gene>
<dbReference type="GO" id="GO:0016020">
    <property type="term" value="C:membrane"/>
    <property type="evidence" value="ECO:0007669"/>
    <property type="project" value="GOC"/>
</dbReference>
<dbReference type="SMART" id="SM01259">
    <property type="entry name" value="LAB_N"/>
    <property type="match status" value="1"/>
</dbReference>
<feature type="transmembrane region" description="Helical" evidence="1">
    <location>
        <begin position="59"/>
        <end position="80"/>
    </location>
</feature>
<dbReference type="GO" id="GO:0008915">
    <property type="term" value="F:lipid-A-disaccharide synthase activity"/>
    <property type="evidence" value="ECO:0007669"/>
    <property type="project" value="InterPro"/>
</dbReference>
<evidence type="ECO:0000313" key="3">
    <source>
        <dbReference type="EMBL" id="OIQ84026.1"/>
    </source>
</evidence>
<name>A0A1J5QL32_9ZZZZ</name>
<organism evidence="3">
    <name type="scientific">mine drainage metagenome</name>
    <dbReference type="NCBI Taxonomy" id="410659"/>
    <lineage>
        <taxon>unclassified sequences</taxon>
        <taxon>metagenomes</taxon>
        <taxon>ecological metagenomes</taxon>
    </lineage>
</organism>
<comment type="caution">
    <text evidence="3">The sequence shown here is derived from an EMBL/GenBank/DDBJ whole genome shotgun (WGS) entry which is preliminary data.</text>
</comment>
<keyword evidence="1" id="KW-0472">Membrane</keyword>
<accession>A0A1J5QL32</accession>
<sequence length="122" mass="14139">MPHDPGYFFAHLAARWHDYFTGMDSTDVAWLAIGLTGQTMFMMRFVVQWIHSERHQKSVIPVSFWYLSLVGGLTVLAYGLHRAEPVIILGQLPGTIVYTRNLMLIYREKRDLLAEITEEEVR</sequence>
<dbReference type="AlphaFoldDB" id="A0A1J5QL32"/>
<dbReference type="Gene3D" id="1.20.1280.290">
    <property type="match status" value="1"/>
</dbReference>
<protein>
    <submittedName>
        <fullName evidence="3">Lipid-A-disaccharide synthase</fullName>
    </submittedName>
</protein>